<evidence type="ECO:0000313" key="4">
    <source>
        <dbReference type="EMBL" id="MBB4700731.1"/>
    </source>
</evidence>
<accession>A0A7W7D868</accession>
<evidence type="ECO:0000256" key="1">
    <source>
        <dbReference type="SAM" id="Coils"/>
    </source>
</evidence>
<dbReference type="InterPro" id="IPR015943">
    <property type="entry name" value="WD40/YVTN_repeat-like_dom_sf"/>
</dbReference>
<keyword evidence="1" id="KW-0175">Coiled coil</keyword>
<feature type="domain" description="Pyrrolo-quinoline quinone repeat" evidence="3">
    <location>
        <begin position="443"/>
        <end position="587"/>
    </location>
</feature>
<comment type="caution">
    <text evidence="4">The sequence shown here is derived from an EMBL/GenBank/DDBJ whole genome shotgun (WGS) entry which is preliminary data.</text>
</comment>
<dbReference type="Gene3D" id="2.40.128.630">
    <property type="match status" value="1"/>
</dbReference>
<dbReference type="AlphaFoldDB" id="A0A7W7D868"/>
<organism evidence="4 5">
    <name type="scientific">Sphaerisporangium siamense</name>
    <dbReference type="NCBI Taxonomy" id="795645"/>
    <lineage>
        <taxon>Bacteria</taxon>
        <taxon>Bacillati</taxon>
        <taxon>Actinomycetota</taxon>
        <taxon>Actinomycetes</taxon>
        <taxon>Streptosporangiales</taxon>
        <taxon>Streptosporangiaceae</taxon>
        <taxon>Sphaerisporangium</taxon>
    </lineage>
</organism>
<dbReference type="Gene3D" id="2.130.10.10">
    <property type="entry name" value="YVTN repeat-like/Quinoprotein amine dehydrogenase"/>
    <property type="match status" value="1"/>
</dbReference>
<dbReference type="Proteomes" id="UP000542210">
    <property type="component" value="Unassembled WGS sequence"/>
</dbReference>
<proteinExistence type="predicted"/>
<dbReference type="PANTHER" id="PTHR34512:SF30">
    <property type="entry name" value="OUTER MEMBRANE PROTEIN ASSEMBLY FACTOR BAMB"/>
    <property type="match status" value="1"/>
</dbReference>
<dbReference type="Gene3D" id="2.40.10.480">
    <property type="match status" value="1"/>
</dbReference>
<feature type="coiled-coil region" evidence="1">
    <location>
        <begin position="150"/>
        <end position="198"/>
    </location>
</feature>
<feature type="domain" description="Pyrrolo-quinoline quinone repeat" evidence="3">
    <location>
        <begin position="380"/>
        <end position="440"/>
    </location>
</feature>
<keyword evidence="2" id="KW-0472">Membrane</keyword>
<dbReference type="PANTHER" id="PTHR34512">
    <property type="entry name" value="CELL SURFACE PROTEIN"/>
    <property type="match status" value="1"/>
</dbReference>
<feature type="transmembrane region" description="Helical" evidence="2">
    <location>
        <begin position="20"/>
        <end position="43"/>
    </location>
</feature>
<keyword evidence="2" id="KW-1133">Transmembrane helix</keyword>
<name>A0A7W7D868_9ACTN</name>
<evidence type="ECO:0000313" key="5">
    <source>
        <dbReference type="Proteomes" id="UP000542210"/>
    </source>
</evidence>
<dbReference type="SMART" id="SM00564">
    <property type="entry name" value="PQQ"/>
    <property type="match status" value="8"/>
</dbReference>
<dbReference type="SUPFAM" id="SSF50998">
    <property type="entry name" value="Quinoprotein alcohol dehydrogenase-like"/>
    <property type="match status" value="2"/>
</dbReference>
<feature type="transmembrane region" description="Helical" evidence="2">
    <location>
        <begin position="49"/>
        <end position="70"/>
    </location>
</feature>
<dbReference type="EMBL" id="JACHND010000001">
    <property type="protein sequence ID" value="MBB4700731.1"/>
    <property type="molecule type" value="Genomic_DNA"/>
</dbReference>
<dbReference type="RefSeq" id="WP_184879252.1">
    <property type="nucleotide sequence ID" value="NZ_BOOV01000038.1"/>
</dbReference>
<sequence length="699" mass="75427">MSAPWRRVGRRRHGGQGRKVDRRLTAGVTLVAATVLLWCTLRWQGLNAVSDVIGIGSTLLPLAIGLVAWASSRHSAEDPSTGRTAEMDALMVAIARTMERVQYSADRLTRLESGLVEMRDLLAQATARLDDRKRALGRDLAARRPDGGTATASAAERARLEKEISALRQELADTRRRLRAAERLRGEVEQRLAEARRGQAETGELREQTRAQATQAERLLMASRALPAPVVPPTAALVAIEAADLLGEGDRAAAAKVLRRVDEALQENAATRDRLHDELAENAAAIRRRLDARAHAAPSGPGPRRRRSLPLLVGGCCSAVLLTVVVLMAFLRPPGAVRPLASGPATAGTPEVAVSVDPAFYPRAVPAWKKPFSSSADIASAITVWRGTVYFGGNDGRLHALDVDTGKSVWPESPRLRGDITARPAIADGTRTLYVVSNKGFYSEVSARDATTGGEVWTSRFPGYIDESAVVAGDTVYFGAGDGLLYALNAADGRIRWTFRTGGWITSTPVVADDVVYFGSWDGHVYAVDTRTRQAKWSTYVPFKWTATIGNVLFNPALANGVLYIGDKNYDLLALNIADGSIRWRMPTKDIVDSRPVVADGVVYVGSRDHNVYAFDAATGRLIWKRLTGNAVFSSPAVRDGVVYVGSNDAYVYAFDAADGRVLWVHGTGNSVYSSPAVSDGVVYVGSDDNKLYALKAAR</sequence>
<gene>
    <name evidence="4" type="ORF">BJ982_002275</name>
</gene>
<keyword evidence="5" id="KW-1185">Reference proteome</keyword>
<feature type="transmembrane region" description="Helical" evidence="2">
    <location>
        <begin position="309"/>
        <end position="331"/>
    </location>
</feature>
<dbReference type="InterPro" id="IPR018391">
    <property type="entry name" value="PQQ_b-propeller_rpt"/>
</dbReference>
<reference evidence="4 5" key="1">
    <citation type="submission" date="2020-08" db="EMBL/GenBank/DDBJ databases">
        <title>Sequencing the genomes of 1000 actinobacteria strains.</title>
        <authorList>
            <person name="Klenk H.-P."/>
        </authorList>
    </citation>
    <scope>NUCLEOTIDE SEQUENCE [LARGE SCALE GENOMIC DNA]</scope>
    <source>
        <strain evidence="4 5">DSM 45784</strain>
    </source>
</reference>
<keyword evidence="2" id="KW-0812">Transmembrane</keyword>
<dbReference type="Pfam" id="PF13360">
    <property type="entry name" value="PQQ_2"/>
    <property type="match status" value="2"/>
</dbReference>
<dbReference type="InterPro" id="IPR011047">
    <property type="entry name" value="Quinoprotein_ADH-like_sf"/>
</dbReference>
<feature type="coiled-coil region" evidence="1">
    <location>
        <begin position="254"/>
        <end position="281"/>
    </location>
</feature>
<evidence type="ECO:0000259" key="3">
    <source>
        <dbReference type="Pfam" id="PF13360"/>
    </source>
</evidence>
<protein>
    <submittedName>
        <fullName evidence="4">Outer membrane protein assembly factor BamB/predicted nucleic acid-binding Zn-ribbon protein</fullName>
    </submittedName>
</protein>
<dbReference type="InterPro" id="IPR002372">
    <property type="entry name" value="PQQ_rpt_dom"/>
</dbReference>
<evidence type="ECO:0000256" key="2">
    <source>
        <dbReference type="SAM" id="Phobius"/>
    </source>
</evidence>